<evidence type="ECO:0000259" key="2">
    <source>
        <dbReference type="Pfam" id="PF00248"/>
    </source>
</evidence>
<reference evidence="4" key="1">
    <citation type="submission" date="2017-08" db="EMBL/GenBank/DDBJ databases">
        <title>A dynamic microbial community with high functional redundancy inhabits the cold, oxic subseafloor aquifer.</title>
        <authorList>
            <person name="Tully B.J."/>
            <person name="Wheat C.G."/>
            <person name="Glazer B.T."/>
            <person name="Huber J.A."/>
        </authorList>
    </citation>
    <scope>NUCLEOTIDE SEQUENCE [LARGE SCALE GENOMIC DNA]</scope>
</reference>
<keyword evidence="1" id="KW-0560">Oxidoreductase</keyword>
<dbReference type="EMBL" id="NVQR01000141">
    <property type="protein sequence ID" value="PCH58999.1"/>
    <property type="molecule type" value="Genomic_DNA"/>
</dbReference>
<evidence type="ECO:0000313" key="4">
    <source>
        <dbReference type="Proteomes" id="UP000218172"/>
    </source>
</evidence>
<dbReference type="AlphaFoldDB" id="A0A2A4MFJ1"/>
<accession>A0A2A4MFJ1</accession>
<dbReference type="Proteomes" id="UP000218172">
    <property type="component" value="Unassembled WGS sequence"/>
</dbReference>
<dbReference type="Gene3D" id="3.20.20.100">
    <property type="entry name" value="NADP-dependent oxidoreductase domain"/>
    <property type="match status" value="1"/>
</dbReference>
<dbReference type="InterPro" id="IPR050791">
    <property type="entry name" value="Aldo-Keto_reductase"/>
</dbReference>
<name>A0A2A4MFJ1_9GAMM</name>
<dbReference type="InterPro" id="IPR036812">
    <property type="entry name" value="NAD(P)_OxRdtase_dom_sf"/>
</dbReference>
<feature type="domain" description="NADP-dependent oxidoreductase" evidence="2">
    <location>
        <begin position="13"/>
        <end position="297"/>
    </location>
</feature>
<evidence type="ECO:0000313" key="3">
    <source>
        <dbReference type="EMBL" id="PCH58999.1"/>
    </source>
</evidence>
<evidence type="ECO:0000256" key="1">
    <source>
        <dbReference type="ARBA" id="ARBA00023002"/>
    </source>
</evidence>
<dbReference type="PANTHER" id="PTHR43625:SF40">
    <property type="entry name" value="ALDO-KETO REDUCTASE YAKC [NADP(+)]"/>
    <property type="match status" value="1"/>
</dbReference>
<dbReference type="Pfam" id="PF00248">
    <property type="entry name" value="Aldo_ket_red"/>
    <property type="match status" value="1"/>
</dbReference>
<dbReference type="CDD" id="cd19076">
    <property type="entry name" value="AKR_AKR13A_13D"/>
    <property type="match status" value="1"/>
</dbReference>
<dbReference type="InterPro" id="IPR023210">
    <property type="entry name" value="NADP_OxRdtase_dom"/>
</dbReference>
<sequence length="326" mass="36417">MQTRKLGELEVSAIGLGCMSMSQSYGKADRKESERTLNLALELGYNFLDTASLYGQGHNESLIGEVLGSKRQQFILASKCGIINIDGKRSVDGTPANIKKTCEESLRRLQTETIDLYYLHRRDFDVPIEESVGALADLKQAGKIRYLGLSECSSETIIKAHREHPICAVQSEYSLWTRDPEYKVLDCCSRLGIGFVPFSPLGRAFLSGKIDDMSKLEDDDMRQTMPRFMAENFKENLILVSQLTEIAKRNHCTSAQLALAWLMQQDENFVAIPGTKHCHYLEENAEATELVIEPADLEIAGELFSAGKVKGDRYAKSQMISLDSDS</sequence>
<comment type="caution">
    <text evidence="3">The sequence shown here is derived from an EMBL/GenBank/DDBJ whole genome shotgun (WGS) entry which is preliminary data.</text>
</comment>
<organism evidence="3 4">
    <name type="scientific">SAR86 cluster bacterium</name>
    <dbReference type="NCBI Taxonomy" id="2030880"/>
    <lineage>
        <taxon>Bacteria</taxon>
        <taxon>Pseudomonadati</taxon>
        <taxon>Pseudomonadota</taxon>
        <taxon>Gammaproteobacteria</taxon>
        <taxon>SAR86 cluster</taxon>
    </lineage>
</organism>
<proteinExistence type="predicted"/>
<dbReference type="PANTHER" id="PTHR43625">
    <property type="entry name" value="AFLATOXIN B1 ALDEHYDE REDUCTASE"/>
    <property type="match status" value="1"/>
</dbReference>
<dbReference type="InterPro" id="IPR020471">
    <property type="entry name" value="AKR"/>
</dbReference>
<dbReference type="GO" id="GO:0016491">
    <property type="term" value="F:oxidoreductase activity"/>
    <property type="evidence" value="ECO:0007669"/>
    <property type="project" value="UniProtKB-KW"/>
</dbReference>
<dbReference type="GO" id="GO:0005737">
    <property type="term" value="C:cytoplasm"/>
    <property type="evidence" value="ECO:0007669"/>
    <property type="project" value="TreeGrafter"/>
</dbReference>
<dbReference type="PRINTS" id="PR00069">
    <property type="entry name" value="ALDKETRDTASE"/>
</dbReference>
<protein>
    <submittedName>
        <fullName evidence="3">Aldo/keto reductase</fullName>
    </submittedName>
</protein>
<gene>
    <name evidence="3" type="ORF">COC19_07905</name>
</gene>
<dbReference type="SUPFAM" id="SSF51430">
    <property type="entry name" value="NAD(P)-linked oxidoreductase"/>
    <property type="match status" value="1"/>
</dbReference>